<name>A0ABR9DE08_9GAMM</name>
<dbReference type="Proteomes" id="UP000641152">
    <property type="component" value="Unassembled WGS sequence"/>
</dbReference>
<evidence type="ECO:0000313" key="2">
    <source>
        <dbReference type="EMBL" id="MBD9361334.1"/>
    </source>
</evidence>
<dbReference type="RefSeq" id="WP_192394162.1">
    <property type="nucleotide sequence ID" value="NZ_CAJHIU010000002.1"/>
</dbReference>
<feature type="domain" description="AntA/AntB antirepressor" evidence="1">
    <location>
        <begin position="20"/>
        <end position="92"/>
    </location>
</feature>
<comment type="caution">
    <text evidence="2">The sequence shown here is derived from an EMBL/GenBank/DDBJ whole genome shotgun (WGS) entry which is preliminary data.</text>
</comment>
<sequence length="254" mass="28838">MSELIAINSRELAGVTIQTCNARDLWVFVESKQEFSNWIKDRIEQYGFTQAIDFVVIDNFINDDTAFGGRRKVTDYHIALDMAKEIAMVERNAKGKEVRQYFIDCELQATAAAAAKPKTRLELAREQVALLEHIEHLEQERNHAIATKAEIGSRREATSMNTASQAVKLVNKLSVELDRSKAYCTIKRMQMIHHGQKFNWRLLKSAGIEMGMEPIDVFDANYGTVKAYHVDVWREAYAIGLDDAGMQEVYSGEA</sequence>
<organism evidence="2 3">
    <name type="scientific">Methylomonas fluvii</name>
    <dbReference type="NCBI Taxonomy" id="1854564"/>
    <lineage>
        <taxon>Bacteria</taxon>
        <taxon>Pseudomonadati</taxon>
        <taxon>Pseudomonadota</taxon>
        <taxon>Gammaproteobacteria</taxon>
        <taxon>Methylococcales</taxon>
        <taxon>Methylococcaceae</taxon>
        <taxon>Methylomonas</taxon>
    </lineage>
</organism>
<gene>
    <name evidence="2" type="ORF">EBB_12495</name>
</gene>
<evidence type="ECO:0000313" key="3">
    <source>
        <dbReference type="Proteomes" id="UP000641152"/>
    </source>
</evidence>
<keyword evidence="3" id="KW-1185">Reference proteome</keyword>
<dbReference type="EMBL" id="JACXST010000002">
    <property type="protein sequence ID" value="MBD9361334.1"/>
    <property type="molecule type" value="Genomic_DNA"/>
</dbReference>
<proteinExistence type="predicted"/>
<dbReference type="InterPro" id="IPR013557">
    <property type="entry name" value="AntA/B_antirep"/>
</dbReference>
<accession>A0ABR9DE08</accession>
<protein>
    <submittedName>
        <fullName evidence="2">AntA/AntB antirepressor family protein</fullName>
    </submittedName>
</protein>
<evidence type="ECO:0000259" key="1">
    <source>
        <dbReference type="Pfam" id="PF08346"/>
    </source>
</evidence>
<dbReference type="Pfam" id="PF08346">
    <property type="entry name" value="AntA"/>
    <property type="match status" value="1"/>
</dbReference>
<reference evidence="2 3" key="1">
    <citation type="submission" date="2020-09" db="EMBL/GenBank/DDBJ databases">
        <title>Methylomonas albis sp. nov. and Methylomonas fluvii sp. nov.: Two cold-adapted methanotrophs from the River Elbe and an amended description of Methylovulum psychrotolerans strain Eb1.</title>
        <authorList>
            <person name="Bussmann I.K."/>
            <person name="Klings K.-W."/>
            <person name="Warnstedt J."/>
            <person name="Hoppert M."/>
            <person name="Saborowski A."/>
            <person name="Horn F."/>
            <person name="Liebner S."/>
        </authorList>
    </citation>
    <scope>NUCLEOTIDE SEQUENCE [LARGE SCALE GENOMIC DNA]</scope>
    <source>
        <strain evidence="2 3">EbB</strain>
    </source>
</reference>